<proteinExistence type="predicted"/>
<dbReference type="AlphaFoldDB" id="A0AAV2F321"/>
<gene>
    <name evidence="1" type="ORF">LTRI10_LOCUS33243</name>
</gene>
<keyword evidence="2" id="KW-1185">Reference proteome</keyword>
<name>A0AAV2F321_9ROSI</name>
<sequence length="67" mass="6754">MIPCAVGVCKSPPLSFEPPETWPTLLSLAGSRDEPPPICSTSSPIVANKLAFAIACGEGASSTAPSP</sequence>
<protein>
    <submittedName>
        <fullName evidence="1">Uncharacterized protein</fullName>
    </submittedName>
</protein>
<evidence type="ECO:0000313" key="2">
    <source>
        <dbReference type="Proteomes" id="UP001497516"/>
    </source>
</evidence>
<reference evidence="1 2" key="1">
    <citation type="submission" date="2024-04" db="EMBL/GenBank/DDBJ databases">
        <authorList>
            <person name="Fracassetti M."/>
        </authorList>
    </citation>
    <scope>NUCLEOTIDE SEQUENCE [LARGE SCALE GENOMIC DNA]</scope>
</reference>
<evidence type="ECO:0000313" key="1">
    <source>
        <dbReference type="EMBL" id="CAL1392610.1"/>
    </source>
</evidence>
<dbReference type="EMBL" id="OZ034819">
    <property type="protein sequence ID" value="CAL1392610.1"/>
    <property type="molecule type" value="Genomic_DNA"/>
</dbReference>
<organism evidence="1 2">
    <name type="scientific">Linum trigynum</name>
    <dbReference type="NCBI Taxonomy" id="586398"/>
    <lineage>
        <taxon>Eukaryota</taxon>
        <taxon>Viridiplantae</taxon>
        <taxon>Streptophyta</taxon>
        <taxon>Embryophyta</taxon>
        <taxon>Tracheophyta</taxon>
        <taxon>Spermatophyta</taxon>
        <taxon>Magnoliopsida</taxon>
        <taxon>eudicotyledons</taxon>
        <taxon>Gunneridae</taxon>
        <taxon>Pentapetalae</taxon>
        <taxon>rosids</taxon>
        <taxon>fabids</taxon>
        <taxon>Malpighiales</taxon>
        <taxon>Linaceae</taxon>
        <taxon>Linum</taxon>
    </lineage>
</organism>
<accession>A0AAV2F321</accession>
<dbReference type="Proteomes" id="UP001497516">
    <property type="component" value="Chromosome 6"/>
</dbReference>